<dbReference type="PANTHER" id="PTHR16631">
    <property type="entry name" value="GLUCAN 1,3-BETA-GLUCOSIDASE"/>
    <property type="match status" value="1"/>
</dbReference>
<dbReference type="EMBL" id="JAPFQP010000002">
    <property type="protein sequence ID" value="MCX2719828.1"/>
    <property type="molecule type" value="Genomic_DNA"/>
</dbReference>
<keyword evidence="11" id="KW-0961">Cell wall biogenesis/degradation</keyword>
<sequence>MKTLKTILLTAVVLLVMVTCKEGQKEDAKDITQTDKEVTAKDILGNPEYLAISYGGYRANTREIQPTLDELKEDMKIMSAMGIKVLRTYNVQLPHASNILKAISELKQADPEFEMYVMLGAWIDCLNAWTGQVPDHNLESEQNEGEINRAIALANKYPDIVKVLAVGNEAMVKWAEAYYVQPKVILKWVNRLQDLKKAGKLPGDLWITSSDDFASWGGGDPMYHTEDLARLVKAVDYISMHTYPYHYSHYVPEFWWVPEEEQGLSDIQKIEAAMIRARETAISKYDSVVNYVKSLGVDKPIHIGETGWATVSSGYYGPEGSKATDEYKEALYYKHMREWTNANGISCFYFEAFDEKWKDAHNKKGSENHFGLFTVDGKAKYALWDLVDQGVFKGLTRDGNPITKTYNGKKEKLMKDVLVPPTQQEHTMAHH</sequence>
<evidence type="ECO:0000256" key="14">
    <source>
        <dbReference type="ARBA" id="ARBA00042373"/>
    </source>
</evidence>
<organism evidence="16 17">
    <name type="scientific">Lentiprolixibacter aurantiacus</name>
    <dbReference type="NCBI Taxonomy" id="2993939"/>
    <lineage>
        <taxon>Bacteria</taxon>
        <taxon>Pseudomonadati</taxon>
        <taxon>Bacteroidota</taxon>
        <taxon>Flavobacteriia</taxon>
        <taxon>Flavobacteriales</taxon>
        <taxon>Flavobacteriaceae</taxon>
        <taxon>Lentiprolixibacter</taxon>
    </lineage>
</organism>
<dbReference type="AlphaFoldDB" id="A0AAE3MMB2"/>
<keyword evidence="6" id="KW-0732">Signal</keyword>
<dbReference type="GO" id="GO:0042973">
    <property type="term" value="F:glucan endo-1,3-beta-D-glucosidase activity"/>
    <property type="evidence" value="ECO:0007669"/>
    <property type="project" value="TreeGrafter"/>
</dbReference>
<protein>
    <recommendedName>
        <fullName evidence="15">Endo-1,3-beta-glucanase btgC</fullName>
    </recommendedName>
    <alternativeName>
        <fullName evidence="14">Laminarinase btgC</fullName>
    </alternativeName>
</protein>
<evidence type="ECO:0000256" key="8">
    <source>
        <dbReference type="ARBA" id="ARBA00023136"/>
    </source>
</evidence>
<evidence type="ECO:0000256" key="4">
    <source>
        <dbReference type="ARBA" id="ARBA00022512"/>
    </source>
</evidence>
<gene>
    <name evidence="16" type="ORF">OO016_09455</name>
</gene>
<dbReference type="Proteomes" id="UP001207116">
    <property type="component" value="Unassembled WGS sequence"/>
</dbReference>
<keyword evidence="4" id="KW-0134">Cell wall</keyword>
<evidence type="ECO:0000313" key="16">
    <source>
        <dbReference type="EMBL" id="MCX2719828.1"/>
    </source>
</evidence>
<evidence type="ECO:0000256" key="5">
    <source>
        <dbReference type="ARBA" id="ARBA00022525"/>
    </source>
</evidence>
<keyword evidence="17" id="KW-1185">Reference proteome</keyword>
<name>A0AAE3MMB2_9FLAO</name>
<dbReference type="PANTHER" id="PTHR16631:SF17">
    <property type="entry name" value="GLUCAN ENDO-1,3-BETA-GLUCOSIDASE BTGC"/>
    <property type="match status" value="1"/>
</dbReference>
<evidence type="ECO:0000256" key="13">
    <source>
        <dbReference type="ARBA" id="ARBA00037649"/>
    </source>
</evidence>
<comment type="subcellular location">
    <subcellularLocation>
        <location evidence="2">Cell membrane</location>
    </subcellularLocation>
    <subcellularLocation>
        <location evidence="1">Secreted</location>
        <location evidence="1">Cell wall</location>
    </subcellularLocation>
</comment>
<keyword evidence="3" id="KW-1003">Cell membrane</keyword>
<dbReference type="GO" id="GO:0071555">
    <property type="term" value="P:cell wall organization"/>
    <property type="evidence" value="ECO:0007669"/>
    <property type="project" value="UniProtKB-KW"/>
</dbReference>
<dbReference type="InterPro" id="IPR000490">
    <property type="entry name" value="Glyco_hydro_17"/>
</dbReference>
<evidence type="ECO:0000256" key="1">
    <source>
        <dbReference type="ARBA" id="ARBA00004191"/>
    </source>
</evidence>
<dbReference type="GO" id="GO:0005576">
    <property type="term" value="C:extracellular region"/>
    <property type="evidence" value="ECO:0007669"/>
    <property type="project" value="TreeGrafter"/>
</dbReference>
<comment type="caution">
    <text evidence="16">The sequence shown here is derived from an EMBL/GenBank/DDBJ whole genome shotgun (WGS) entry which is preliminary data.</text>
</comment>
<evidence type="ECO:0000256" key="15">
    <source>
        <dbReference type="ARBA" id="ARBA00043078"/>
    </source>
</evidence>
<evidence type="ECO:0000256" key="6">
    <source>
        <dbReference type="ARBA" id="ARBA00022729"/>
    </source>
</evidence>
<evidence type="ECO:0000256" key="2">
    <source>
        <dbReference type="ARBA" id="ARBA00004236"/>
    </source>
</evidence>
<evidence type="ECO:0000313" key="17">
    <source>
        <dbReference type="Proteomes" id="UP001207116"/>
    </source>
</evidence>
<keyword evidence="10" id="KW-0119">Carbohydrate metabolism</keyword>
<dbReference type="GO" id="GO:0009986">
    <property type="term" value="C:cell surface"/>
    <property type="evidence" value="ECO:0007669"/>
    <property type="project" value="TreeGrafter"/>
</dbReference>
<dbReference type="Pfam" id="PF00332">
    <property type="entry name" value="Glyco_hydro_17"/>
    <property type="match status" value="1"/>
</dbReference>
<accession>A0AAE3MMB2</accession>
<evidence type="ECO:0000256" key="3">
    <source>
        <dbReference type="ARBA" id="ARBA00022475"/>
    </source>
</evidence>
<dbReference type="GO" id="GO:0005886">
    <property type="term" value="C:plasma membrane"/>
    <property type="evidence" value="ECO:0007669"/>
    <property type="project" value="UniProtKB-SubCell"/>
</dbReference>
<evidence type="ECO:0000256" key="9">
    <source>
        <dbReference type="ARBA" id="ARBA00023180"/>
    </source>
</evidence>
<keyword evidence="8" id="KW-0472">Membrane</keyword>
<evidence type="ECO:0000256" key="7">
    <source>
        <dbReference type="ARBA" id="ARBA00022801"/>
    </source>
</evidence>
<comment type="function">
    <text evidence="13">Glucanases play a role in cell expansion during growth, in cell-cell fusion during mating, and in spore release during sporulation. This enzyme may be involved in beta-glucan degradation. Active on laminarin and lichenan.</text>
</comment>
<keyword evidence="9" id="KW-0325">Glycoprotein</keyword>
<evidence type="ECO:0000256" key="10">
    <source>
        <dbReference type="ARBA" id="ARBA00023277"/>
    </source>
</evidence>
<keyword evidence="7 16" id="KW-0378">Hydrolase</keyword>
<evidence type="ECO:0000256" key="12">
    <source>
        <dbReference type="ARBA" id="ARBA00023326"/>
    </source>
</evidence>
<dbReference type="RefSeq" id="WP_266012928.1">
    <property type="nucleotide sequence ID" value="NZ_JAPFQP010000002.1"/>
</dbReference>
<reference evidence="16" key="1">
    <citation type="submission" date="2022-11" db="EMBL/GenBank/DDBJ databases">
        <title>The characterization of three novel Bacteroidetes species and genomic analysis of their roles in tidal elemental geochemical cycles.</title>
        <authorList>
            <person name="Ma K.-J."/>
        </authorList>
    </citation>
    <scope>NUCLEOTIDE SEQUENCE</scope>
    <source>
        <strain evidence="16">M415</strain>
    </source>
</reference>
<dbReference type="GO" id="GO:0000272">
    <property type="term" value="P:polysaccharide catabolic process"/>
    <property type="evidence" value="ECO:0007669"/>
    <property type="project" value="UniProtKB-KW"/>
</dbReference>
<keyword evidence="12" id="KW-0624">Polysaccharide degradation</keyword>
<dbReference type="InterPro" id="IPR017853">
    <property type="entry name" value="GH"/>
</dbReference>
<evidence type="ECO:0000256" key="11">
    <source>
        <dbReference type="ARBA" id="ARBA00023316"/>
    </source>
</evidence>
<dbReference type="InterPro" id="IPR050732">
    <property type="entry name" value="Beta-glucan_modifiers"/>
</dbReference>
<keyword evidence="5" id="KW-0964">Secreted</keyword>
<proteinExistence type="predicted"/>
<dbReference type="Gene3D" id="3.20.20.80">
    <property type="entry name" value="Glycosidases"/>
    <property type="match status" value="1"/>
</dbReference>
<dbReference type="SUPFAM" id="SSF51445">
    <property type="entry name" value="(Trans)glycosidases"/>
    <property type="match status" value="1"/>
</dbReference>